<comment type="similarity">
    <text evidence="1">Belongs to the short-chain dehydrogenases/reductases (SDR) family.</text>
</comment>
<dbReference type="PRINTS" id="PR00081">
    <property type="entry name" value="GDHRDH"/>
</dbReference>
<comment type="caution">
    <text evidence="3">The sequence shown here is derived from an EMBL/GenBank/DDBJ whole genome shotgun (WGS) entry which is preliminary data.</text>
</comment>
<dbReference type="AlphaFoldDB" id="A0A3R7HU14"/>
<proteinExistence type="inferred from homology"/>
<dbReference type="SUPFAM" id="SSF51735">
    <property type="entry name" value="NAD(P)-binding Rossmann-fold domains"/>
    <property type="match status" value="1"/>
</dbReference>
<dbReference type="PANTHER" id="PTHR42879:SF2">
    <property type="entry name" value="3-OXOACYL-[ACYL-CARRIER-PROTEIN] REDUCTASE FABG"/>
    <property type="match status" value="1"/>
</dbReference>
<gene>
    <name evidence="3" type="ORF">CE154_018535</name>
</gene>
<evidence type="ECO:0000256" key="1">
    <source>
        <dbReference type="ARBA" id="ARBA00006484"/>
    </source>
</evidence>
<dbReference type="EMBL" id="NKDB02000004">
    <property type="protein sequence ID" value="RKJ95107.1"/>
    <property type="molecule type" value="Genomic_DNA"/>
</dbReference>
<dbReference type="Proteomes" id="UP000216225">
    <property type="component" value="Unassembled WGS sequence"/>
</dbReference>
<evidence type="ECO:0000259" key="2">
    <source>
        <dbReference type="SMART" id="SM00822"/>
    </source>
</evidence>
<dbReference type="Gene3D" id="3.40.50.720">
    <property type="entry name" value="NAD(P)-binding Rossmann-like Domain"/>
    <property type="match status" value="1"/>
</dbReference>
<evidence type="ECO:0000313" key="4">
    <source>
        <dbReference type="Proteomes" id="UP000216225"/>
    </source>
</evidence>
<organism evidence="3 4">
    <name type="scientific">Alicycliphilus denitrificans</name>
    <dbReference type="NCBI Taxonomy" id="179636"/>
    <lineage>
        <taxon>Bacteria</taxon>
        <taxon>Pseudomonadati</taxon>
        <taxon>Pseudomonadota</taxon>
        <taxon>Betaproteobacteria</taxon>
        <taxon>Burkholderiales</taxon>
        <taxon>Comamonadaceae</taxon>
        <taxon>Alicycliphilus</taxon>
    </lineage>
</organism>
<dbReference type="InterPro" id="IPR050259">
    <property type="entry name" value="SDR"/>
</dbReference>
<protein>
    <submittedName>
        <fullName evidence="3">SDR family oxidoreductase</fullName>
    </submittedName>
</protein>
<evidence type="ECO:0000313" key="3">
    <source>
        <dbReference type="EMBL" id="RKJ95107.1"/>
    </source>
</evidence>
<dbReference type="InterPro" id="IPR057326">
    <property type="entry name" value="KR_dom"/>
</dbReference>
<dbReference type="SMART" id="SM00822">
    <property type="entry name" value="PKS_KR"/>
    <property type="match status" value="1"/>
</dbReference>
<dbReference type="PANTHER" id="PTHR42879">
    <property type="entry name" value="3-OXOACYL-(ACYL-CARRIER-PROTEIN) REDUCTASE"/>
    <property type="match status" value="1"/>
</dbReference>
<dbReference type="Pfam" id="PF13561">
    <property type="entry name" value="adh_short_C2"/>
    <property type="match status" value="1"/>
</dbReference>
<dbReference type="InterPro" id="IPR036291">
    <property type="entry name" value="NAD(P)-bd_dom_sf"/>
</dbReference>
<accession>A0A3R7HU14</accession>
<feature type="domain" description="Ketoreductase" evidence="2">
    <location>
        <begin position="9"/>
        <end position="207"/>
    </location>
</feature>
<sequence>MATHTLHGRVALVTGATGGIGRGVALQLAARGARIVVNGRSADKAQAVLDEIRALGGEACFAAGDVRSRADMQAVVDEAVRRFGGVDIVVPNAGGNDDEARSPEVRGPFPGIDLERVTRFVGEALAAKLMVVQAAVPSMRARGGGSVVFVTSEGGRSPTPGQTAIAGFSGGLIAASKVLAKDLARERVRVNCVCVTVVRDTPSWTAVFGEGSTVSDMHRKQYEKIVARCPLGVASPEDIGKVVAFLASDDAAYLTGAALSPTGGLTVH</sequence>
<dbReference type="FunFam" id="3.40.50.720:FF:000084">
    <property type="entry name" value="Short-chain dehydrogenase reductase"/>
    <property type="match status" value="1"/>
</dbReference>
<name>A0A3R7HU14_9BURK</name>
<reference evidence="3 4" key="1">
    <citation type="submission" date="2018-09" db="EMBL/GenBank/DDBJ databases">
        <title>Genome comparison of Alicycliphilus sp. BQ1, a polyurethanolytic bacterium, with its closest phylogenetic relatives Alicycliphilus denitrificans BC and K601, unable to attack polyurethane.</title>
        <authorList>
            <person name="Loza-Tavera H."/>
            <person name="Lozano L."/>
            <person name="Cevallos M."/>
            <person name="Maya-Lucas O."/>
            <person name="Garcia-Mena J."/>
            <person name="Hernandez J."/>
        </authorList>
    </citation>
    <scope>NUCLEOTIDE SEQUENCE [LARGE SCALE GENOMIC DNA]</scope>
    <source>
        <strain evidence="3 4">BQ1</strain>
    </source>
</reference>
<dbReference type="RefSeq" id="WP_094437617.1">
    <property type="nucleotide sequence ID" value="NZ_NKDB02000004.1"/>
</dbReference>
<dbReference type="InterPro" id="IPR002347">
    <property type="entry name" value="SDR_fam"/>
</dbReference>